<organism evidence="1 2">
    <name type="scientific">Russula earlei</name>
    <dbReference type="NCBI Taxonomy" id="71964"/>
    <lineage>
        <taxon>Eukaryota</taxon>
        <taxon>Fungi</taxon>
        <taxon>Dikarya</taxon>
        <taxon>Basidiomycota</taxon>
        <taxon>Agaricomycotina</taxon>
        <taxon>Agaricomycetes</taxon>
        <taxon>Russulales</taxon>
        <taxon>Russulaceae</taxon>
        <taxon>Russula</taxon>
    </lineage>
</organism>
<dbReference type="EMBL" id="JAGFNK010000064">
    <property type="protein sequence ID" value="KAI9509444.1"/>
    <property type="molecule type" value="Genomic_DNA"/>
</dbReference>
<evidence type="ECO:0000313" key="2">
    <source>
        <dbReference type="Proteomes" id="UP001207468"/>
    </source>
</evidence>
<gene>
    <name evidence="1" type="ORF">F5148DRAFT_1148271</name>
</gene>
<name>A0ACC0UEF3_9AGAM</name>
<keyword evidence="2" id="KW-1185">Reference proteome</keyword>
<protein>
    <submittedName>
        <fullName evidence="1">Uncharacterized protein</fullName>
    </submittedName>
</protein>
<dbReference type="Proteomes" id="UP001207468">
    <property type="component" value="Unassembled WGS sequence"/>
</dbReference>
<proteinExistence type="predicted"/>
<accession>A0ACC0UEF3</accession>
<reference evidence="1" key="1">
    <citation type="submission" date="2021-03" db="EMBL/GenBank/DDBJ databases">
        <title>Evolutionary priming and transition to the ectomycorrhizal habit in an iconic lineage of mushroom-forming fungi: is preadaptation a requirement?</title>
        <authorList>
            <consortium name="DOE Joint Genome Institute"/>
            <person name="Looney B.P."/>
            <person name="Miyauchi S."/>
            <person name="Morin E."/>
            <person name="Drula E."/>
            <person name="Courty P.E."/>
            <person name="Chicoki N."/>
            <person name="Fauchery L."/>
            <person name="Kohler A."/>
            <person name="Kuo A."/>
            <person name="LaButti K."/>
            <person name="Pangilinan J."/>
            <person name="Lipzen A."/>
            <person name="Riley R."/>
            <person name="Andreopoulos W."/>
            <person name="He G."/>
            <person name="Johnson J."/>
            <person name="Barry K.W."/>
            <person name="Grigoriev I.V."/>
            <person name="Nagy L."/>
            <person name="Hibbett D."/>
            <person name="Henrissat B."/>
            <person name="Matheny P.B."/>
            <person name="Labbe J."/>
            <person name="Martin A.F."/>
        </authorList>
    </citation>
    <scope>NUCLEOTIDE SEQUENCE</scope>
    <source>
        <strain evidence="1">BPL698</strain>
    </source>
</reference>
<comment type="caution">
    <text evidence="1">The sequence shown here is derived from an EMBL/GenBank/DDBJ whole genome shotgun (WGS) entry which is preliminary data.</text>
</comment>
<sequence length="173" mass="19293">MTIHTWLGTTRNTFRSRPLFAIVIMVIASTGKTAHSHVIPYSDLYCPTRTNEAQKWSMTEPPIFRRTGILGILPDRGHCNEKYELDSRVKTGVINETDPLERTSVHKKNANANEHAESKVVVEARCLMSDVRARASVEERELEGVVGEEAFSQADEDVNADTKNLLETVATGP</sequence>
<evidence type="ECO:0000313" key="1">
    <source>
        <dbReference type="EMBL" id="KAI9509444.1"/>
    </source>
</evidence>